<keyword evidence="9" id="KW-1185">Reference proteome</keyword>
<dbReference type="PANTHER" id="PTHR43178:SF2">
    <property type="entry name" value="DIHYDROLIPOYLLYSINE-RESIDUE ACETYLTRANSFERASE COMPONENT OF PYRUVATE DEHYDROGENASE COMPLEX"/>
    <property type="match status" value="1"/>
</dbReference>
<dbReference type="InterPro" id="IPR000089">
    <property type="entry name" value="Biotin_lipoyl"/>
</dbReference>
<evidence type="ECO:0000259" key="7">
    <source>
        <dbReference type="PROSITE" id="PS50968"/>
    </source>
</evidence>
<dbReference type="InterPro" id="IPR011053">
    <property type="entry name" value="Single_hybrid_motif"/>
</dbReference>
<evidence type="ECO:0000256" key="2">
    <source>
        <dbReference type="ARBA" id="ARBA00011484"/>
    </source>
</evidence>
<feature type="compositionally biased region" description="Low complexity" evidence="6">
    <location>
        <begin position="91"/>
        <end position="103"/>
    </location>
</feature>
<feature type="non-terminal residue" evidence="8">
    <location>
        <position position="103"/>
    </location>
</feature>
<gene>
    <name evidence="8" type="ORF">CKO13_02005</name>
</gene>
<dbReference type="PROSITE" id="PS50968">
    <property type="entry name" value="BIOTINYL_LIPOYL"/>
    <property type="match status" value="1"/>
</dbReference>
<evidence type="ECO:0000256" key="6">
    <source>
        <dbReference type="SAM" id="MobiDB-lite"/>
    </source>
</evidence>
<organism evidence="8 9">
    <name type="scientific">Halorhodospira neutriphila</name>
    <dbReference type="NCBI Taxonomy" id="168379"/>
    <lineage>
        <taxon>Bacteria</taxon>
        <taxon>Pseudomonadati</taxon>
        <taxon>Pseudomonadota</taxon>
        <taxon>Gammaproteobacteria</taxon>
        <taxon>Chromatiales</taxon>
        <taxon>Ectothiorhodospiraceae</taxon>
        <taxon>Halorhodospira</taxon>
    </lineage>
</organism>
<evidence type="ECO:0000256" key="3">
    <source>
        <dbReference type="ARBA" id="ARBA00022679"/>
    </source>
</evidence>
<dbReference type="PANTHER" id="PTHR43178">
    <property type="entry name" value="DIHYDROLIPOAMIDE ACETYLTRANSFERASE COMPONENT OF PYRUVATE DEHYDROGENASE COMPLEX"/>
    <property type="match status" value="1"/>
</dbReference>
<dbReference type="PROSITE" id="PS00189">
    <property type="entry name" value="LIPOYL"/>
    <property type="match status" value="1"/>
</dbReference>
<dbReference type="Pfam" id="PF00364">
    <property type="entry name" value="Biotin_lipoyl"/>
    <property type="match status" value="1"/>
</dbReference>
<dbReference type="Gene3D" id="2.40.50.100">
    <property type="match status" value="1"/>
</dbReference>
<feature type="region of interest" description="Disordered" evidence="6">
    <location>
        <begin position="78"/>
        <end position="103"/>
    </location>
</feature>
<evidence type="ECO:0000256" key="1">
    <source>
        <dbReference type="ARBA" id="ARBA00001938"/>
    </source>
</evidence>
<keyword evidence="4" id="KW-0450">Lipoyl</keyword>
<dbReference type="InterPro" id="IPR003016">
    <property type="entry name" value="2-oxoA_DH_lipoyl-BS"/>
</dbReference>
<dbReference type="InterPro" id="IPR050743">
    <property type="entry name" value="2-oxoacid_DH_E2_comp"/>
</dbReference>
<evidence type="ECO:0000313" key="9">
    <source>
        <dbReference type="Proteomes" id="UP000738126"/>
    </source>
</evidence>
<comment type="cofactor">
    <cofactor evidence="1">
        <name>(R)-lipoate</name>
        <dbReference type="ChEBI" id="CHEBI:83088"/>
    </cofactor>
</comment>
<dbReference type="RefSeq" id="WP_338034557.1">
    <property type="nucleotide sequence ID" value="NZ_NRSH01000010.1"/>
</dbReference>
<proteinExistence type="predicted"/>
<sequence>MAEQEVKVPDIGGFEDVEVIEVLVSPGERIEPEQSLITLESDKASMEVPSSVAGTVRELRVGVGDTVSEGSVILTAEAEAGGAEGAGTEPGGAAPAEEGPAPA</sequence>
<keyword evidence="5" id="KW-0012">Acyltransferase</keyword>
<name>A0ABS1E2U7_9GAMM</name>
<feature type="domain" description="Lipoyl-binding" evidence="7">
    <location>
        <begin position="3"/>
        <end position="77"/>
    </location>
</feature>
<dbReference type="SUPFAM" id="SSF51230">
    <property type="entry name" value="Single hybrid motif"/>
    <property type="match status" value="1"/>
</dbReference>
<keyword evidence="3" id="KW-0808">Transferase</keyword>
<comment type="subunit">
    <text evidence="2">Forms a 24-polypeptide structural core with octahedral symmetry.</text>
</comment>
<dbReference type="EMBL" id="NRSH01000010">
    <property type="protein sequence ID" value="MBK1725813.1"/>
    <property type="molecule type" value="Genomic_DNA"/>
</dbReference>
<protein>
    <submittedName>
        <fullName evidence="8">Dihydrolipoamide dehydrogenase</fullName>
    </submittedName>
</protein>
<dbReference type="CDD" id="cd06849">
    <property type="entry name" value="lipoyl_domain"/>
    <property type="match status" value="1"/>
</dbReference>
<evidence type="ECO:0000313" key="8">
    <source>
        <dbReference type="EMBL" id="MBK1725813.1"/>
    </source>
</evidence>
<comment type="caution">
    <text evidence="8">The sequence shown here is derived from an EMBL/GenBank/DDBJ whole genome shotgun (WGS) entry which is preliminary data.</text>
</comment>
<reference evidence="8 9" key="1">
    <citation type="journal article" date="2020" name="Microorganisms">
        <title>Osmotic Adaptation and Compatible Solute Biosynthesis of Phototrophic Bacteria as Revealed from Genome Analyses.</title>
        <authorList>
            <person name="Imhoff J.F."/>
            <person name="Rahn T."/>
            <person name="Kunzel S."/>
            <person name="Keller A."/>
            <person name="Neulinger S.C."/>
        </authorList>
    </citation>
    <scope>NUCLEOTIDE SEQUENCE [LARGE SCALE GENOMIC DNA]</scope>
    <source>
        <strain evidence="8 9">DSM 15116</strain>
    </source>
</reference>
<accession>A0ABS1E2U7</accession>
<dbReference type="Proteomes" id="UP000738126">
    <property type="component" value="Unassembled WGS sequence"/>
</dbReference>
<evidence type="ECO:0000256" key="4">
    <source>
        <dbReference type="ARBA" id="ARBA00022823"/>
    </source>
</evidence>
<evidence type="ECO:0000256" key="5">
    <source>
        <dbReference type="ARBA" id="ARBA00023315"/>
    </source>
</evidence>